<dbReference type="SMART" id="SM00055">
    <property type="entry name" value="FCH"/>
    <property type="match status" value="1"/>
</dbReference>
<dbReference type="InterPro" id="IPR001060">
    <property type="entry name" value="FCH_dom"/>
</dbReference>
<reference evidence="7 8" key="1">
    <citation type="submission" date="2019-04" db="EMBL/GenBank/DDBJ databases">
        <title>Friends and foes A comparative genomics study of 23 Aspergillus species from section Flavi.</title>
        <authorList>
            <consortium name="DOE Joint Genome Institute"/>
            <person name="Kjaerbolling I."/>
            <person name="Vesth T."/>
            <person name="Frisvad J.C."/>
            <person name="Nybo J.L."/>
            <person name="Theobald S."/>
            <person name="Kildgaard S."/>
            <person name="Isbrandt T."/>
            <person name="Kuo A."/>
            <person name="Sato A."/>
            <person name="Lyhne E.K."/>
            <person name="Kogle M.E."/>
            <person name="Wiebenga A."/>
            <person name="Kun R.S."/>
            <person name="Lubbers R.J."/>
            <person name="Makela M.R."/>
            <person name="Barry K."/>
            <person name="Chovatia M."/>
            <person name="Clum A."/>
            <person name="Daum C."/>
            <person name="Haridas S."/>
            <person name="He G."/>
            <person name="LaButti K."/>
            <person name="Lipzen A."/>
            <person name="Mondo S."/>
            <person name="Riley R."/>
            <person name="Salamov A."/>
            <person name="Simmons B.A."/>
            <person name="Magnuson J.K."/>
            <person name="Henrissat B."/>
            <person name="Mortensen U.H."/>
            <person name="Larsen T.O."/>
            <person name="Devries R.P."/>
            <person name="Grigoriev I.V."/>
            <person name="Machida M."/>
            <person name="Baker S.E."/>
            <person name="Andersen M.R."/>
        </authorList>
    </citation>
    <scope>NUCLEOTIDE SEQUENCE [LARGE SCALE GENOMIC DNA]</scope>
    <source>
        <strain evidence="7 8">CBS 151.66</strain>
    </source>
</reference>
<sequence length="662" mass="72229">MADIGLHDGPSPSAPSPRDADAPPTSADSAGQSGPPAISEEVKARMDKVIYSDIGITTLLNRLKQSVASARDFSTFLKKRSTLEEEHAQGLRKLSRSLGDAAVRADNRQGTYSQSHNDLSRFHDRMADHGLQFAVSLQQMADDLHELASNIERGRKQWKQTGLSAEKRVLEAEAAAEKAKAKYESLAEQYDRVKTGDKQTGKFGLKGPKSAAQHEEELLRKVQNADSDYASKVQAAQAARQELVSTHRPQAVHNIQQLISECDAGLTLQLQKFATFNEKLLLGQGLSISPLKDSAGSATPAPKSLYEVVQQVDNQQDYRDYILSHASNPAAVSSEQIKYSRHPTLGGGTGPAVPASQTSTQNKRNSSMLLQSFSQQHLPTQSQSSTPGPVPAPAPAPAPSTQQKLFVHNPDSFSSPPFQPPYPVSDGPAVPEKHPLNPSSMTPAASPLPPAGGNIQQQHLPPLKPVFGVSLEDLYARDGTAVPMIVYQCFQAIELFGLDMEGIYRLSGSANHINQMKQLFDNDSSQVDFTNPENFYHDVNSVAGLLKQFFRDLPDPLFTSHHYSDFINAARIDDDIQRRDSLHALVNNLPDAHYATLRALVLHLNKIQEHYTQNRMNAGNIAICFGPTLMGASSGGNIADAGWQVRVIETILVNTFQLFDDD</sequence>
<evidence type="ECO:0008006" key="9">
    <source>
        <dbReference type="Google" id="ProtNLM"/>
    </source>
</evidence>
<evidence type="ECO:0000256" key="2">
    <source>
        <dbReference type="PROSITE-ProRule" id="PRU01077"/>
    </source>
</evidence>
<dbReference type="InterPro" id="IPR008936">
    <property type="entry name" value="Rho_GTPase_activation_prot"/>
</dbReference>
<evidence type="ECO:0000256" key="3">
    <source>
        <dbReference type="SAM" id="Coils"/>
    </source>
</evidence>
<dbReference type="EMBL" id="ML732172">
    <property type="protein sequence ID" value="KAB8077099.1"/>
    <property type="molecule type" value="Genomic_DNA"/>
</dbReference>
<dbReference type="InterPro" id="IPR000198">
    <property type="entry name" value="RhoGAP_dom"/>
</dbReference>
<feature type="domain" description="Rho-GAP" evidence="5">
    <location>
        <begin position="469"/>
        <end position="659"/>
    </location>
</feature>
<evidence type="ECO:0000256" key="4">
    <source>
        <dbReference type="SAM" id="MobiDB-lite"/>
    </source>
</evidence>
<dbReference type="Proteomes" id="UP000326565">
    <property type="component" value="Unassembled WGS sequence"/>
</dbReference>
<evidence type="ECO:0000256" key="1">
    <source>
        <dbReference type="ARBA" id="ARBA00022468"/>
    </source>
</evidence>
<feature type="region of interest" description="Disordered" evidence="4">
    <location>
        <begin position="332"/>
        <end position="459"/>
    </location>
</feature>
<dbReference type="SUPFAM" id="SSF48350">
    <property type="entry name" value="GTPase activation domain, GAP"/>
    <property type="match status" value="1"/>
</dbReference>
<dbReference type="FunFam" id="1.20.1270.60:FF:000063">
    <property type="entry name" value="Rho GTPase activator"/>
    <property type="match status" value="1"/>
</dbReference>
<dbReference type="OrthoDB" id="437889at2759"/>
<keyword evidence="2 3" id="KW-0175">Coiled coil</keyword>
<dbReference type="PROSITE" id="PS50238">
    <property type="entry name" value="RHOGAP"/>
    <property type="match status" value="1"/>
</dbReference>
<dbReference type="PANTHER" id="PTHR23176">
    <property type="entry name" value="RHO/RAC/CDC GTPASE-ACTIVATING PROTEIN"/>
    <property type="match status" value="1"/>
</dbReference>
<keyword evidence="1" id="KW-0343">GTPase activation</keyword>
<dbReference type="GO" id="GO:0007165">
    <property type="term" value="P:signal transduction"/>
    <property type="evidence" value="ECO:0007669"/>
    <property type="project" value="InterPro"/>
</dbReference>
<feature type="domain" description="F-BAR" evidence="6">
    <location>
        <begin position="40"/>
        <end position="317"/>
    </location>
</feature>
<dbReference type="InterPro" id="IPR031160">
    <property type="entry name" value="F_BAR_dom"/>
</dbReference>
<dbReference type="Pfam" id="PF00620">
    <property type="entry name" value="RhoGAP"/>
    <property type="match status" value="1"/>
</dbReference>
<name>A0A5N5X8Q3_9EURO</name>
<dbReference type="FunFam" id="1.10.555.10:FF:000041">
    <property type="entry name" value="Rho GTPase activator (Rgd1)"/>
    <property type="match status" value="1"/>
</dbReference>
<dbReference type="Gene3D" id="1.10.555.10">
    <property type="entry name" value="Rho GTPase activation protein"/>
    <property type="match status" value="1"/>
</dbReference>
<feature type="coiled-coil region" evidence="3">
    <location>
        <begin position="137"/>
        <end position="196"/>
    </location>
</feature>
<dbReference type="InterPro" id="IPR027267">
    <property type="entry name" value="AH/BAR_dom_sf"/>
</dbReference>
<organism evidence="7 8">
    <name type="scientific">Aspergillus leporis</name>
    <dbReference type="NCBI Taxonomy" id="41062"/>
    <lineage>
        <taxon>Eukaryota</taxon>
        <taxon>Fungi</taxon>
        <taxon>Dikarya</taxon>
        <taxon>Ascomycota</taxon>
        <taxon>Pezizomycotina</taxon>
        <taxon>Eurotiomycetes</taxon>
        <taxon>Eurotiomycetidae</taxon>
        <taxon>Eurotiales</taxon>
        <taxon>Aspergillaceae</taxon>
        <taxon>Aspergillus</taxon>
        <taxon>Aspergillus subgen. Circumdati</taxon>
    </lineage>
</organism>
<protein>
    <recommendedName>
        <fullName evidence="9">Rho GTPase activator</fullName>
    </recommendedName>
</protein>
<dbReference type="Gene3D" id="1.20.1270.60">
    <property type="entry name" value="Arfaptin homology (AH) domain/BAR domain"/>
    <property type="match status" value="1"/>
</dbReference>
<feature type="region of interest" description="Disordered" evidence="4">
    <location>
        <begin position="1"/>
        <end position="41"/>
    </location>
</feature>
<accession>A0A5N5X8Q3</accession>
<dbReference type="PROSITE" id="PS51741">
    <property type="entry name" value="F_BAR"/>
    <property type="match status" value="1"/>
</dbReference>
<evidence type="ECO:0000259" key="5">
    <source>
        <dbReference type="PROSITE" id="PS50238"/>
    </source>
</evidence>
<dbReference type="AlphaFoldDB" id="A0A5N5X8Q3"/>
<dbReference type="PANTHER" id="PTHR23176:SF136">
    <property type="entry name" value="RHO GTPASE ACTIVATOR (RGD1)"/>
    <property type="match status" value="1"/>
</dbReference>
<gene>
    <name evidence="7" type="ORF">BDV29DRAFT_199318</name>
</gene>
<dbReference type="Pfam" id="PF00611">
    <property type="entry name" value="FCH"/>
    <property type="match status" value="1"/>
</dbReference>
<keyword evidence="8" id="KW-1185">Reference proteome</keyword>
<dbReference type="SMART" id="SM00324">
    <property type="entry name" value="RhoGAP"/>
    <property type="match status" value="1"/>
</dbReference>
<feature type="compositionally biased region" description="Pro residues" evidence="4">
    <location>
        <begin position="388"/>
        <end position="398"/>
    </location>
</feature>
<evidence type="ECO:0000313" key="8">
    <source>
        <dbReference type="Proteomes" id="UP000326565"/>
    </source>
</evidence>
<evidence type="ECO:0000313" key="7">
    <source>
        <dbReference type="EMBL" id="KAB8077099.1"/>
    </source>
</evidence>
<dbReference type="CDD" id="cd07652">
    <property type="entry name" value="F-BAR_Rgd1"/>
    <property type="match status" value="1"/>
</dbReference>
<dbReference type="GO" id="GO:0005096">
    <property type="term" value="F:GTPase activator activity"/>
    <property type="evidence" value="ECO:0007669"/>
    <property type="project" value="UniProtKB-KW"/>
</dbReference>
<feature type="compositionally biased region" description="Polar residues" evidence="4">
    <location>
        <begin position="355"/>
        <end position="386"/>
    </location>
</feature>
<dbReference type="GO" id="GO:0005938">
    <property type="term" value="C:cell cortex"/>
    <property type="evidence" value="ECO:0007669"/>
    <property type="project" value="UniProtKB-ARBA"/>
</dbReference>
<dbReference type="SUPFAM" id="SSF103657">
    <property type="entry name" value="BAR/IMD domain-like"/>
    <property type="match status" value="1"/>
</dbReference>
<dbReference type="InterPro" id="IPR050729">
    <property type="entry name" value="Rho-GAP"/>
</dbReference>
<proteinExistence type="predicted"/>
<evidence type="ECO:0000259" key="6">
    <source>
        <dbReference type="PROSITE" id="PS51741"/>
    </source>
</evidence>